<feature type="transmembrane region" description="Helical" evidence="8">
    <location>
        <begin position="101"/>
        <end position="124"/>
    </location>
</feature>
<comment type="similarity">
    <text evidence="2 8">Belongs to the ABC-2 integral membrane protein family.</text>
</comment>
<organism evidence="10 12">
    <name type="scientific">Deinococcus multiflagellatus</name>
    <dbReference type="NCBI Taxonomy" id="1656887"/>
    <lineage>
        <taxon>Bacteria</taxon>
        <taxon>Thermotogati</taxon>
        <taxon>Deinococcota</taxon>
        <taxon>Deinococci</taxon>
        <taxon>Deinococcales</taxon>
        <taxon>Deinococcaceae</taxon>
        <taxon>Deinococcus</taxon>
    </lineage>
</organism>
<evidence type="ECO:0000313" key="10">
    <source>
        <dbReference type="EMBL" id="MFC6663279.1"/>
    </source>
</evidence>
<evidence type="ECO:0000256" key="4">
    <source>
        <dbReference type="ARBA" id="ARBA00022475"/>
    </source>
</evidence>
<dbReference type="EMBL" id="JBHSWB010000003">
    <property type="protein sequence ID" value="MFC6663612.1"/>
    <property type="molecule type" value="Genomic_DNA"/>
</dbReference>
<feature type="domain" description="ABC transmembrane type-2" evidence="9">
    <location>
        <begin position="16"/>
        <end position="241"/>
    </location>
</feature>
<comment type="caution">
    <text evidence="8">Lacks conserved residue(s) required for the propagation of feature annotation.</text>
</comment>
<feature type="transmembrane region" description="Helical" evidence="8">
    <location>
        <begin position="160"/>
        <end position="180"/>
    </location>
</feature>
<dbReference type="EMBL" id="JBHSWB010000003">
    <property type="protein sequence ID" value="MFC6663279.1"/>
    <property type="molecule type" value="Genomic_DNA"/>
</dbReference>
<comment type="subcellular location">
    <subcellularLocation>
        <location evidence="1 8">Cell membrane</location>
        <topology evidence="1 8">Multi-pass membrane protein</topology>
    </subcellularLocation>
</comment>
<evidence type="ECO:0000256" key="2">
    <source>
        <dbReference type="ARBA" id="ARBA00007783"/>
    </source>
</evidence>
<dbReference type="Proteomes" id="UP001596317">
    <property type="component" value="Unassembled WGS sequence"/>
</dbReference>
<dbReference type="PANTHER" id="PTHR30294">
    <property type="entry name" value="MEMBRANE COMPONENT OF ABC TRANSPORTER YHHJ-RELATED"/>
    <property type="match status" value="1"/>
</dbReference>
<feature type="transmembrane region" description="Helical" evidence="8">
    <location>
        <begin position="47"/>
        <end position="72"/>
    </location>
</feature>
<dbReference type="PANTHER" id="PTHR30294:SF29">
    <property type="entry name" value="MULTIDRUG ABC TRANSPORTER PERMEASE YBHS-RELATED"/>
    <property type="match status" value="1"/>
</dbReference>
<evidence type="ECO:0000256" key="6">
    <source>
        <dbReference type="ARBA" id="ARBA00022989"/>
    </source>
</evidence>
<dbReference type="RefSeq" id="WP_380059273.1">
    <property type="nucleotide sequence ID" value="NZ_JBHSWB010000003.1"/>
</dbReference>
<keyword evidence="4 8" id="KW-1003">Cell membrane</keyword>
<dbReference type="PRINTS" id="PR00164">
    <property type="entry name" value="ABC2TRNSPORT"/>
</dbReference>
<comment type="caution">
    <text evidence="10">The sequence shown here is derived from an EMBL/GenBank/DDBJ whole genome shotgun (WGS) entry which is preliminary data.</text>
</comment>
<keyword evidence="5 8" id="KW-0812">Transmembrane</keyword>
<reference evidence="10" key="3">
    <citation type="submission" date="2024-09" db="EMBL/GenBank/DDBJ databases">
        <authorList>
            <person name="Sun Q."/>
            <person name="Mori K."/>
        </authorList>
    </citation>
    <scope>NUCLEOTIDE SEQUENCE</scope>
    <source>
        <strain evidence="10">NBRC 112888</strain>
    </source>
</reference>
<feature type="transmembrane region" description="Helical" evidence="8">
    <location>
        <begin position="216"/>
        <end position="236"/>
    </location>
</feature>
<reference evidence="12" key="2">
    <citation type="journal article" date="2019" name="Int. J. Syst. Evol. Microbiol.">
        <title>The Global Catalogue of Microorganisms (GCM) 10K type strain sequencing project: providing services to taxonomists for standard genome sequencing and annotation.</title>
        <authorList>
            <consortium name="The Broad Institute Genomics Platform"/>
            <consortium name="The Broad Institute Genome Sequencing Center for Infectious Disease"/>
            <person name="Wu L."/>
            <person name="Ma J."/>
        </authorList>
    </citation>
    <scope>NUCLEOTIDE SEQUENCE [LARGE SCALE GENOMIC DNA]</scope>
    <source>
        <strain evidence="12">CCUG 63830</strain>
    </source>
</reference>
<evidence type="ECO:0000256" key="8">
    <source>
        <dbReference type="RuleBase" id="RU361157"/>
    </source>
</evidence>
<keyword evidence="3 8" id="KW-0813">Transport</keyword>
<keyword evidence="7 8" id="KW-0472">Membrane</keyword>
<dbReference type="InterPro" id="IPR047817">
    <property type="entry name" value="ABC2_TM_bact-type"/>
</dbReference>
<keyword evidence="6 8" id="KW-1133">Transmembrane helix</keyword>
<evidence type="ECO:0000313" key="12">
    <source>
        <dbReference type="Proteomes" id="UP001596317"/>
    </source>
</evidence>
<sequence length="242" mass="25993">MRAGASAAAQETAATIAAARALRTGTVSTPPVSPEVKVLFNPDDRTAVYIVPGMIGLILTLVGCLLTAIVIVREREMGTMEGLIATPVRPLEVVLGKITPYFVFGLIDAVLVVLAGVLVFRVPFQGSPLLLAGAMLLFILGSLGVGIVISTFVRTQIQSVFWIIAYFFPSIFLSGLFFPLEGMVQPFGFISQFVPLRHFLELARGVMIRGADLSHLATPMLALALFSAATLLIANFRFRKTL</sequence>
<dbReference type="InterPro" id="IPR051449">
    <property type="entry name" value="ABC-2_transporter_component"/>
</dbReference>
<evidence type="ECO:0000313" key="11">
    <source>
        <dbReference type="EMBL" id="MFC6663612.1"/>
    </source>
</evidence>
<proteinExistence type="inferred from homology"/>
<evidence type="ECO:0000256" key="3">
    <source>
        <dbReference type="ARBA" id="ARBA00022448"/>
    </source>
</evidence>
<feature type="transmembrane region" description="Helical" evidence="8">
    <location>
        <begin position="130"/>
        <end position="153"/>
    </location>
</feature>
<dbReference type="Pfam" id="PF12698">
    <property type="entry name" value="ABC2_membrane_3"/>
    <property type="match status" value="1"/>
</dbReference>
<name>A0ABW1ZQN7_9DEIO</name>
<dbReference type="PROSITE" id="PS51012">
    <property type="entry name" value="ABC_TM2"/>
    <property type="match status" value="1"/>
</dbReference>
<evidence type="ECO:0000256" key="7">
    <source>
        <dbReference type="ARBA" id="ARBA00023136"/>
    </source>
</evidence>
<keyword evidence="12" id="KW-1185">Reference proteome</keyword>
<protein>
    <recommendedName>
        <fullName evidence="8">Transport permease protein</fullName>
    </recommendedName>
</protein>
<evidence type="ECO:0000256" key="5">
    <source>
        <dbReference type="ARBA" id="ARBA00022692"/>
    </source>
</evidence>
<reference evidence="10" key="1">
    <citation type="journal article" date="2014" name="Int. J. Syst. Evol. Microbiol.">
        <title>Complete genome of a new Firmicutes species belonging to the dominant human colonic microbiota ('Ruminococcus bicirculans') reveals two chromosomes and a selective capacity to utilize plant glucans.</title>
        <authorList>
            <consortium name="NISC Comparative Sequencing Program"/>
            <person name="Wegmann U."/>
            <person name="Louis P."/>
            <person name="Goesmann A."/>
            <person name="Henrissat B."/>
            <person name="Duncan S.H."/>
            <person name="Flint H.J."/>
        </authorList>
    </citation>
    <scope>NUCLEOTIDE SEQUENCE</scope>
    <source>
        <strain evidence="10">NBRC 112888</strain>
    </source>
</reference>
<accession>A0ABW1ZQN7</accession>
<evidence type="ECO:0000256" key="1">
    <source>
        <dbReference type="ARBA" id="ARBA00004651"/>
    </source>
</evidence>
<dbReference type="InterPro" id="IPR000412">
    <property type="entry name" value="ABC_2_transport"/>
</dbReference>
<gene>
    <name evidence="10" type="ORF">ACFP90_24880</name>
    <name evidence="11" type="ORF">ACFP90_26725</name>
</gene>
<dbReference type="InterPro" id="IPR013525">
    <property type="entry name" value="ABC2_TM"/>
</dbReference>
<evidence type="ECO:0000259" key="9">
    <source>
        <dbReference type="PROSITE" id="PS51012"/>
    </source>
</evidence>